<reference evidence="1" key="1">
    <citation type="submission" date="2020-06" db="EMBL/GenBank/DDBJ databases">
        <authorList>
            <consortium name="Wellcome Sanger Institute Data Sharing"/>
        </authorList>
    </citation>
    <scope>NUCLEOTIDE SEQUENCE [LARGE SCALE GENOMIC DNA]</scope>
</reference>
<dbReference type="GO" id="GO:0005694">
    <property type="term" value="C:chromosome"/>
    <property type="evidence" value="ECO:0007669"/>
    <property type="project" value="TreeGrafter"/>
</dbReference>
<dbReference type="PANTHER" id="PTHR31408:SF2">
    <property type="entry name" value="PROTEIN SPO16 HOMOLOG"/>
    <property type="match status" value="1"/>
</dbReference>
<evidence type="ECO:0000313" key="1">
    <source>
        <dbReference type="Ensembl" id="ENSGWIP00000016791.1"/>
    </source>
</evidence>
<dbReference type="Ensembl" id="ENSGWIT00000018544.1">
    <property type="protein sequence ID" value="ENSGWIP00000016791.1"/>
    <property type="gene ID" value="ENSGWIG00000009398.1"/>
</dbReference>
<proteinExistence type="predicted"/>
<name>A0A8C5E627_GOUWI</name>
<evidence type="ECO:0000313" key="2">
    <source>
        <dbReference type="Proteomes" id="UP000694680"/>
    </source>
</evidence>
<keyword evidence="2" id="KW-1185">Reference proteome</keyword>
<dbReference type="PANTHER" id="PTHR31408">
    <property type="entry name" value="HYPOTHETICAL PROTEIN LOC689986"/>
    <property type="match status" value="1"/>
</dbReference>
<dbReference type="InterPro" id="IPR027857">
    <property type="entry name" value="SCRE"/>
</dbReference>
<dbReference type="GO" id="GO:0007130">
    <property type="term" value="P:synaptonemal complex assembly"/>
    <property type="evidence" value="ECO:0007669"/>
    <property type="project" value="InterPro"/>
</dbReference>
<dbReference type="Proteomes" id="UP000694680">
    <property type="component" value="Chromosome 4"/>
</dbReference>
<reference evidence="1" key="3">
    <citation type="submission" date="2025-09" db="UniProtKB">
        <authorList>
            <consortium name="Ensembl"/>
        </authorList>
    </citation>
    <scope>IDENTIFICATION</scope>
</reference>
<protein>
    <submittedName>
        <fullName evidence="1">Uncharacterized protein</fullName>
    </submittedName>
</protein>
<reference evidence="1" key="2">
    <citation type="submission" date="2025-08" db="UniProtKB">
        <authorList>
            <consortium name="Ensembl"/>
        </authorList>
    </citation>
    <scope>IDENTIFICATION</scope>
</reference>
<dbReference type="AlphaFoldDB" id="A0A8C5E627"/>
<dbReference type="GO" id="GO:0007131">
    <property type="term" value="P:reciprocal meiotic recombination"/>
    <property type="evidence" value="ECO:0007669"/>
    <property type="project" value="TreeGrafter"/>
</dbReference>
<gene>
    <name evidence="1" type="primary">c4h1orf146</name>
</gene>
<dbReference type="Pfam" id="PF15162">
    <property type="entry name" value="SCRE"/>
    <property type="match status" value="1"/>
</dbReference>
<sequence length="150" mass="16882">PVGGATANGDDGNSQRTKCSVENYHHNQHFPGTAFLLVKPEDLPEPVGQSELTEKIEKFVQIHRNSFVLLHSPFNGKKELETLALIQRRFFGSNLRVLPVRNTAEMVTGMLMIAKATSRPHVDNIRERMALARAHVMEGSPVWEMLRDLL</sequence>
<organism evidence="1 2">
    <name type="scientific">Gouania willdenowi</name>
    <name type="common">Blunt-snouted clingfish</name>
    <name type="synonym">Lepadogaster willdenowi</name>
    <dbReference type="NCBI Taxonomy" id="441366"/>
    <lineage>
        <taxon>Eukaryota</taxon>
        <taxon>Metazoa</taxon>
        <taxon>Chordata</taxon>
        <taxon>Craniata</taxon>
        <taxon>Vertebrata</taxon>
        <taxon>Euteleostomi</taxon>
        <taxon>Actinopterygii</taxon>
        <taxon>Neopterygii</taxon>
        <taxon>Teleostei</taxon>
        <taxon>Neoteleostei</taxon>
        <taxon>Acanthomorphata</taxon>
        <taxon>Ovalentaria</taxon>
        <taxon>Blenniimorphae</taxon>
        <taxon>Blenniiformes</taxon>
        <taxon>Gobiesocoidei</taxon>
        <taxon>Gobiesocidae</taxon>
        <taxon>Gobiesocinae</taxon>
        <taxon>Gouania</taxon>
    </lineage>
</organism>
<accession>A0A8C5E627</accession>